<reference evidence="2" key="1">
    <citation type="journal article" date="2017" name="Genome Biol.">
        <title>Comparative genomics reveals high biological diversity and specific adaptations in the industrially and medically important fungal genus Aspergillus.</title>
        <authorList>
            <person name="de Vries R.P."/>
            <person name="Riley R."/>
            <person name="Wiebenga A."/>
            <person name="Aguilar-Osorio G."/>
            <person name="Amillis S."/>
            <person name="Uchima C.A."/>
            <person name="Anderluh G."/>
            <person name="Asadollahi M."/>
            <person name="Askin M."/>
            <person name="Barry K."/>
            <person name="Battaglia E."/>
            <person name="Bayram O."/>
            <person name="Benocci T."/>
            <person name="Braus-Stromeyer S.A."/>
            <person name="Caldana C."/>
            <person name="Canovas D."/>
            <person name="Cerqueira G.C."/>
            <person name="Chen F."/>
            <person name="Chen W."/>
            <person name="Choi C."/>
            <person name="Clum A."/>
            <person name="Dos Santos R.A."/>
            <person name="Damasio A.R."/>
            <person name="Diallinas G."/>
            <person name="Emri T."/>
            <person name="Fekete E."/>
            <person name="Flipphi M."/>
            <person name="Freyberg S."/>
            <person name="Gallo A."/>
            <person name="Gournas C."/>
            <person name="Habgood R."/>
            <person name="Hainaut M."/>
            <person name="Harispe M.L."/>
            <person name="Henrissat B."/>
            <person name="Hilden K.S."/>
            <person name="Hope R."/>
            <person name="Hossain A."/>
            <person name="Karabika E."/>
            <person name="Karaffa L."/>
            <person name="Karanyi Z."/>
            <person name="Krasevec N."/>
            <person name="Kuo A."/>
            <person name="Kusch H."/>
            <person name="LaButti K."/>
            <person name="Lagendijk E.L."/>
            <person name="Lapidus A."/>
            <person name="Levasseur A."/>
            <person name="Lindquist E."/>
            <person name="Lipzen A."/>
            <person name="Logrieco A.F."/>
            <person name="MacCabe A."/>
            <person name="Maekelae M.R."/>
            <person name="Malavazi I."/>
            <person name="Melin P."/>
            <person name="Meyer V."/>
            <person name="Mielnichuk N."/>
            <person name="Miskei M."/>
            <person name="Molnar A.P."/>
            <person name="Mule G."/>
            <person name="Ngan C.Y."/>
            <person name="Orejas M."/>
            <person name="Orosz E."/>
            <person name="Ouedraogo J.P."/>
            <person name="Overkamp K.M."/>
            <person name="Park H.-S."/>
            <person name="Perrone G."/>
            <person name="Piumi F."/>
            <person name="Punt P.J."/>
            <person name="Ram A.F."/>
            <person name="Ramon A."/>
            <person name="Rauscher S."/>
            <person name="Record E."/>
            <person name="Riano-Pachon D.M."/>
            <person name="Robert V."/>
            <person name="Roehrig J."/>
            <person name="Ruller R."/>
            <person name="Salamov A."/>
            <person name="Salih N.S."/>
            <person name="Samson R.A."/>
            <person name="Sandor E."/>
            <person name="Sanguinetti M."/>
            <person name="Schuetze T."/>
            <person name="Sepcic K."/>
            <person name="Shelest E."/>
            <person name="Sherlock G."/>
            <person name="Sophianopoulou V."/>
            <person name="Squina F.M."/>
            <person name="Sun H."/>
            <person name="Susca A."/>
            <person name="Todd R.B."/>
            <person name="Tsang A."/>
            <person name="Unkles S.E."/>
            <person name="van de Wiele N."/>
            <person name="van Rossen-Uffink D."/>
            <person name="Oliveira J.V."/>
            <person name="Vesth T.C."/>
            <person name="Visser J."/>
            <person name="Yu J.-H."/>
            <person name="Zhou M."/>
            <person name="Andersen M.R."/>
            <person name="Archer D.B."/>
            <person name="Baker S.E."/>
            <person name="Benoit I."/>
            <person name="Brakhage A.A."/>
            <person name="Braus G.H."/>
            <person name="Fischer R."/>
            <person name="Frisvad J.C."/>
            <person name="Goldman G.H."/>
            <person name="Houbraken J."/>
            <person name="Oakley B."/>
            <person name="Pocsi I."/>
            <person name="Scazzocchio C."/>
            <person name="Seiboth B."/>
            <person name="vanKuyk P.A."/>
            <person name="Wortman J."/>
            <person name="Dyer P.S."/>
            <person name="Grigoriev I.V."/>
        </authorList>
    </citation>
    <scope>NUCLEOTIDE SEQUENCE [LARGE SCALE GENOMIC DNA]</scope>
    <source>
        <strain evidence="2">CBS 506.65</strain>
    </source>
</reference>
<evidence type="ECO:0000313" key="1">
    <source>
        <dbReference type="EMBL" id="OJJ45256.1"/>
    </source>
</evidence>
<dbReference type="VEuPathDB" id="FungiDB:ASPZODRAFT_17477"/>
<proteinExistence type="predicted"/>
<dbReference type="Proteomes" id="UP000184188">
    <property type="component" value="Unassembled WGS sequence"/>
</dbReference>
<protein>
    <submittedName>
        <fullName evidence="1">Uncharacterized protein</fullName>
    </submittedName>
</protein>
<dbReference type="GeneID" id="34613495"/>
<keyword evidence="2" id="KW-1185">Reference proteome</keyword>
<dbReference type="EMBL" id="KV878345">
    <property type="protein sequence ID" value="OJJ45256.1"/>
    <property type="molecule type" value="Genomic_DNA"/>
</dbReference>
<name>A0A1L9SDH6_9EURO</name>
<dbReference type="AlphaFoldDB" id="A0A1L9SDH6"/>
<dbReference type="RefSeq" id="XP_022579766.1">
    <property type="nucleotide sequence ID" value="XM_022727031.1"/>
</dbReference>
<organism evidence="1 2">
    <name type="scientific">Penicilliopsis zonata CBS 506.65</name>
    <dbReference type="NCBI Taxonomy" id="1073090"/>
    <lineage>
        <taxon>Eukaryota</taxon>
        <taxon>Fungi</taxon>
        <taxon>Dikarya</taxon>
        <taxon>Ascomycota</taxon>
        <taxon>Pezizomycotina</taxon>
        <taxon>Eurotiomycetes</taxon>
        <taxon>Eurotiomycetidae</taxon>
        <taxon>Eurotiales</taxon>
        <taxon>Aspergillaceae</taxon>
        <taxon>Penicilliopsis</taxon>
    </lineage>
</organism>
<sequence length="95" mass="10097">MLESLWTWDVIPAVGAFLDASVSPLDAYIGYSGRDFAEDNGTVILPFDRIPAVESNQEGDPNELIAIFAADKYACAKGVAIFITTTTLGPGEQSA</sequence>
<gene>
    <name evidence="1" type="ORF">ASPZODRAFT_17477</name>
</gene>
<evidence type="ECO:0000313" key="2">
    <source>
        <dbReference type="Proteomes" id="UP000184188"/>
    </source>
</evidence>
<accession>A0A1L9SDH6</accession>